<organism evidence="3 4">
    <name type="scientific">Sabulicella glaciei</name>
    <dbReference type="NCBI Taxonomy" id="2984948"/>
    <lineage>
        <taxon>Bacteria</taxon>
        <taxon>Pseudomonadati</taxon>
        <taxon>Pseudomonadota</taxon>
        <taxon>Alphaproteobacteria</taxon>
        <taxon>Acetobacterales</taxon>
        <taxon>Acetobacteraceae</taxon>
        <taxon>Sabulicella</taxon>
    </lineage>
</organism>
<gene>
    <name evidence="3" type="ORF">OF850_18485</name>
</gene>
<reference evidence="3 4" key="1">
    <citation type="submission" date="2022-10" db="EMBL/GenBank/DDBJ databases">
        <title>Roseococcus glaciei nov., sp. nov., isolated from glacier.</title>
        <authorList>
            <person name="Liu Q."/>
            <person name="Xin Y.-H."/>
        </authorList>
    </citation>
    <scope>NUCLEOTIDE SEQUENCE [LARGE SCALE GENOMIC DNA]</scope>
    <source>
        <strain evidence="3 4">MDT2-1-1</strain>
    </source>
</reference>
<accession>A0ABT3NZM4</accession>
<name>A0ABT3NZM4_9PROT</name>
<sequence length="115" mass="12451">MTGDPFGGMPLRGRVAFGRRPSQQQGAQLGDGLTPEHRRRLTVCMSVSLSIVVRERQEAVVLPPQAIRTENGQHVACMRDGARFASRPVTLGITLPEGVEIHEGISPGDAIVLRE</sequence>
<dbReference type="Gene3D" id="2.40.420.20">
    <property type="match status" value="1"/>
</dbReference>
<evidence type="ECO:0000313" key="3">
    <source>
        <dbReference type="EMBL" id="MCW8087617.1"/>
    </source>
</evidence>
<feature type="region of interest" description="Disordered" evidence="1">
    <location>
        <begin position="1"/>
        <end position="34"/>
    </location>
</feature>
<dbReference type="Pfam" id="PF25975">
    <property type="entry name" value="CzcB_C"/>
    <property type="match status" value="1"/>
</dbReference>
<dbReference type="Proteomes" id="UP001526430">
    <property type="component" value="Unassembled WGS sequence"/>
</dbReference>
<proteinExistence type="predicted"/>
<dbReference type="InterPro" id="IPR058649">
    <property type="entry name" value="CzcB_C"/>
</dbReference>
<evidence type="ECO:0000256" key="1">
    <source>
        <dbReference type="SAM" id="MobiDB-lite"/>
    </source>
</evidence>
<protein>
    <recommendedName>
        <fullName evidence="2">CzcB-like C-terminal circularly permuted SH3-like domain-containing protein</fullName>
    </recommendedName>
</protein>
<dbReference type="EMBL" id="JAPFQI010000019">
    <property type="protein sequence ID" value="MCW8087617.1"/>
    <property type="molecule type" value="Genomic_DNA"/>
</dbReference>
<keyword evidence="4" id="KW-1185">Reference proteome</keyword>
<dbReference type="RefSeq" id="WP_301591825.1">
    <property type="nucleotide sequence ID" value="NZ_JAPFQI010000019.1"/>
</dbReference>
<evidence type="ECO:0000259" key="2">
    <source>
        <dbReference type="Pfam" id="PF25975"/>
    </source>
</evidence>
<comment type="caution">
    <text evidence="3">The sequence shown here is derived from an EMBL/GenBank/DDBJ whole genome shotgun (WGS) entry which is preliminary data.</text>
</comment>
<evidence type="ECO:0000313" key="4">
    <source>
        <dbReference type="Proteomes" id="UP001526430"/>
    </source>
</evidence>
<feature type="domain" description="CzcB-like C-terminal circularly permuted SH3-like" evidence="2">
    <location>
        <begin position="60"/>
        <end position="113"/>
    </location>
</feature>